<keyword evidence="2" id="KW-1185">Reference proteome</keyword>
<gene>
    <name evidence="1" type="ORF">O181_001208</name>
</gene>
<proteinExistence type="predicted"/>
<evidence type="ECO:0000313" key="2">
    <source>
        <dbReference type="Proteomes" id="UP000765509"/>
    </source>
</evidence>
<sequence>MAKEYVDKHFPNWESQLFLTKEKNFKSASGKITSVGTIIKEMIIPQIKGKIRLNKEFLVLEDAHIQGFLLGNDYQRMYLIDIYSCKSRNITIVTNKEKKFPLEIYQLTSQDPFKELLNEFKEGKLSSNLTSKQKLSLLKVLRKKRQALSIGEEPLSKIRGNCIKLYLDVERPY</sequence>
<reference evidence="1" key="1">
    <citation type="submission" date="2021-03" db="EMBL/GenBank/DDBJ databases">
        <title>Draft genome sequence of rust myrtle Austropuccinia psidii MF-1, a brazilian biotype.</title>
        <authorList>
            <person name="Quecine M.C."/>
            <person name="Pachon D.M.R."/>
            <person name="Bonatelli M.L."/>
            <person name="Correr F.H."/>
            <person name="Franceschini L.M."/>
            <person name="Leite T.F."/>
            <person name="Margarido G.R.A."/>
            <person name="Almeida C.A."/>
            <person name="Ferrarezi J.A."/>
            <person name="Labate C.A."/>
        </authorList>
    </citation>
    <scope>NUCLEOTIDE SEQUENCE</scope>
    <source>
        <strain evidence="1">MF-1</strain>
    </source>
</reference>
<dbReference type="EMBL" id="AVOT02000167">
    <property type="protein sequence ID" value="MBW0461493.1"/>
    <property type="molecule type" value="Genomic_DNA"/>
</dbReference>
<protein>
    <submittedName>
        <fullName evidence="1">Uncharacterized protein</fullName>
    </submittedName>
</protein>
<organism evidence="1 2">
    <name type="scientific">Austropuccinia psidii MF-1</name>
    <dbReference type="NCBI Taxonomy" id="1389203"/>
    <lineage>
        <taxon>Eukaryota</taxon>
        <taxon>Fungi</taxon>
        <taxon>Dikarya</taxon>
        <taxon>Basidiomycota</taxon>
        <taxon>Pucciniomycotina</taxon>
        <taxon>Pucciniomycetes</taxon>
        <taxon>Pucciniales</taxon>
        <taxon>Sphaerophragmiaceae</taxon>
        <taxon>Austropuccinia</taxon>
    </lineage>
</organism>
<evidence type="ECO:0000313" key="1">
    <source>
        <dbReference type="EMBL" id="MBW0461493.1"/>
    </source>
</evidence>
<accession>A0A9Q3BA25</accession>
<dbReference type="AlphaFoldDB" id="A0A9Q3BA25"/>
<dbReference type="Proteomes" id="UP000765509">
    <property type="component" value="Unassembled WGS sequence"/>
</dbReference>
<name>A0A9Q3BA25_9BASI</name>
<comment type="caution">
    <text evidence="1">The sequence shown here is derived from an EMBL/GenBank/DDBJ whole genome shotgun (WGS) entry which is preliminary data.</text>
</comment>